<dbReference type="PANTHER" id="PTHR12419">
    <property type="entry name" value="OTU DOMAIN CONTAINING PROTEIN"/>
    <property type="match status" value="1"/>
</dbReference>
<evidence type="ECO:0000256" key="1">
    <source>
        <dbReference type="ARBA" id="ARBA00000707"/>
    </source>
</evidence>
<comment type="similarity">
    <text evidence="2">Belongs to the peptidase C85 family.</text>
</comment>
<protein>
    <recommendedName>
        <fullName evidence="3">ubiquitinyl hydrolase 1</fullName>
        <ecNumber evidence="3">3.4.19.12</ecNumber>
    </recommendedName>
</protein>
<dbReference type="SUPFAM" id="SSF54001">
    <property type="entry name" value="Cysteine proteinases"/>
    <property type="match status" value="1"/>
</dbReference>
<keyword evidence="5" id="KW-0833">Ubl conjugation pathway</keyword>
<dbReference type="AlphaFoldDB" id="A0A1Z5JJN5"/>
<dbReference type="Proteomes" id="UP000198406">
    <property type="component" value="Unassembled WGS sequence"/>
</dbReference>
<dbReference type="PANTHER" id="PTHR12419:SF4">
    <property type="entry name" value="OTU DOMAIN-CONTAINING PROTEIN 5"/>
    <property type="match status" value="1"/>
</dbReference>
<dbReference type="InterPro" id="IPR038765">
    <property type="entry name" value="Papain-like_cys_pep_sf"/>
</dbReference>
<dbReference type="OrthoDB" id="415023at2759"/>
<dbReference type="InParanoid" id="A0A1Z5JJN5"/>
<feature type="domain" description="OTU" evidence="8">
    <location>
        <begin position="131"/>
        <end position="256"/>
    </location>
</feature>
<dbReference type="InterPro" id="IPR050704">
    <property type="entry name" value="Peptidase_C85-like"/>
</dbReference>
<sequence>MRVLLRQPRNNNSDEEEVYDSVSVSEAEQPQQQEEVKSTRPSSPFLKEPSSPKDFAESPTSKKRPRSPLDSKPAAIMVDGGRRRRWDDEELVENQPPLFVRIIQEEPTAHRRETKPSERAFQEQLKKERGLEIVEQAGDGNCLFRAVSWQVYGDASMHAEIRERCMDFMARDPEHFAPFVDGDFAAYVKRKRRLGVHGNNPEIQAMSELFNRPFEVFTPDRGIEPLNIFQSNYKTKDVPIRLSYHDGNHYNAVIDPLMPTAGLGLGLPGLQPGLADQLQLAKAVVESDQLADEIDLQKVLEVSRDDELQRALKESSALAVEKMYDPADYITEGTGDDDFDLEQKVLLQSLEEYRRQEEGQKQRAKSSSPVAAARLPEVAGTASLAASAVGVASLPTTRPMDEYPAIVQELVMNGFELRKVVHAYELIGDDFNDLLAFLMSNC</sequence>
<evidence type="ECO:0000256" key="7">
    <source>
        <dbReference type="SAM" id="MobiDB-lite"/>
    </source>
</evidence>
<evidence type="ECO:0000259" key="8">
    <source>
        <dbReference type="PROSITE" id="PS50802"/>
    </source>
</evidence>
<evidence type="ECO:0000313" key="9">
    <source>
        <dbReference type="EMBL" id="GAX14136.1"/>
    </source>
</evidence>
<evidence type="ECO:0000256" key="6">
    <source>
        <dbReference type="ARBA" id="ARBA00022801"/>
    </source>
</evidence>
<evidence type="ECO:0000256" key="2">
    <source>
        <dbReference type="ARBA" id="ARBA00010407"/>
    </source>
</evidence>
<evidence type="ECO:0000256" key="4">
    <source>
        <dbReference type="ARBA" id="ARBA00022670"/>
    </source>
</evidence>
<feature type="region of interest" description="Disordered" evidence="7">
    <location>
        <begin position="1"/>
        <end position="81"/>
    </location>
</feature>
<dbReference type="EMBL" id="BDSP01000075">
    <property type="protein sequence ID" value="GAX14136.1"/>
    <property type="molecule type" value="Genomic_DNA"/>
</dbReference>
<dbReference type="GO" id="GO:0004843">
    <property type="term" value="F:cysteine-type deubiquitinase activity"/>
    <property type="evidence" value="ECO:0007669"/>
    <property type="project" value="UniProtKB-EC"/>
</dbReference>
<dbReference type="GO" id="GO:0006508">
    <property type="term" value="P:proteolysis"/>
    <property type="evidence" value="ECO:0007669"/>
    <property type="project" value="UniProtKB-KW"/>
</dbReference>
<evidence type="ECO:0000256" key="5">
    <source>
        <dbReference type="ARBA" id="ARBA00022786"/>
    </source>
</evidence>
<dbReference type="GO" id="GO:0016579">
    <property type="term" value="P:protein deubiquitination"/>
    <property type="evidence" value="ECO:0007669"/>
    <property type="project" value="TreeGrafter"/>
</dbReference>
<dbReference type="GO" id="GO:0061578">
    <property type="term" value="F:K63-linked deubiquitinase activity"/>
    <property type="evidence" value="ECO:0007669"/>
    <property type="project" value="TreeGrafter"/>
</dbReference>
<comment type="catalytic activity">
    <reaction evidence="1">
        <text>Thiol-dependent hydrolysis of ester, thioester, amide, peptide and isopeptide bonds formed by the C-terminal Gly of ubiquitin (a 76-residue protein attached to proteins as an intracellular targeting signal).</text>
        <dbReference type="EC" id="3.4.19.12"/>
    </reaction>
</comment>
<keyword evidence="4" id="KW-0645">Protease</keyword>
<comment type="caution">
    <text evidence="9">The sequence shown here is derived from an EMBL/GenBank/DDBJ whole genome shotgun (WGS) entry which is preliminary data.</text>
</comment>
<keyword evidence="10" id="KW-1185">Reference proteome</keyword>
<name>A0A1Z5JJN5_FISSO</name>
<evidence type="ECO:0000313" key="10">
    <source>
        <dbReference type="Proteomes" id="UP000198406"/>
    </source>
</evidence>
<organism evidence="9 10">
    <name type="scientific">Fistulifera solaris</name>
    <name type="common">Oleaginous diatom</name>
    <dbReference type="NCBI Taxonomy" id="1519565"/>
    <lineage>
        <taxon>Eukaryota</taxon>
        <taxon>Sar</taxon>
        <taxon>Stramenopiles</taxon>
        <taxon>Ochrophyta</taxon>
        <taxon>Bacillariophyta</taxon>
        <taxon>Bacillariophyceae</taxon>
        <taxon>Bacillariophycidae</taxon>
        <taxon>Naviculales</taxon>
        <taxon>Naviculaceae</taxon>
        <taxon>Fistulifera</taxon>
    </lineage>
</organism>
<accession>A0A1Z5JJN5</accession>
<evidence type="ECO:0000256" key="3">
    <source>
        <dbReference type="ARBA" id="ARBA00012759"/>
    </source>
</evidence>
<dbReference type="InterPro" id="IPR003323">
    <property type="entry name" value="OTU_dom"/>
</dbReference>
<reference evidence="9 10" key="1">
    <citation type="journal article" date="2015" name="Plant Cell">
        <title>Oil accumulation by the oleaginous diatom Fistulifera solaris as revealed by the genome and transcriptome.</title>
        <authorList>
            <person name="Tanaka T."/>
            <person name="Maeda Y."/>
            <person name="Veluchamy A."/>
            <person name="Tanaka M."/>
            <person name="Abida H."/>
            <person name="Marechal E."/>
            <person name="Bowler C."/>
            <person name="Muto M."/>
            <person name="Sunaga Y."/>
            <person name="Tanaka M."/>
            <person name="Yoshino T."/>
            <person name="Taniguchi T."/>
            <person name="Fukuda Y."/>
            <person name="Nemoto M."/>
            <person name="Matsumoto M."/>
            <person name="Wong P.S."/>
            <person name="Aburatani S."/>
            <person name="Fujibuchi W."/>
        </authorList>
    </citation>
    <scope>NUCLEOTIDE SEQUENCE [LARGE SCALE GENOMIC DNA]</scope>
    <source>
        <strain evidence="9 10">JPCC DA0580</strain>
    </source>
</reference>
<dbReference type="EC" id="3.4.19.12" evidence="3"/>
<proteinExistence type="inferred from homology"/>
<keyword evidence="6 9" id="KW-0378">Hydrolase</keyword>
<dbReference type="PROSITE" id="PS50802">
    <property type="entry name" value="OTU"/>
    <property type="match status" value="1"/>
</dbReference>
<dbReference type="Pfam" id="PF02338">
    <property type="entry name" value="OTU"/>
    <property type="match status" value="1"/>
</dbReference>
<gene>
    <name evidence="9" type="ORF">FisN_8Hh025</name>
</gene>
<dbReference type="Gene3D" id="3.90.70.80">
    <property type="match status" value="1"/>
</dbReference>